<dbReference type="GO" id="GO:0007059">
    <property type="term" value="P:chromosome segregation"/>
    <property type="evidence" value="ECO:0007669"/>
    <property type="project" value="TreeGrafter"/>
</dbReference>
<dbReference type="InterPro" id="IPR036086">
    <property type="entry name" value="ParB/Sulfiredoxin_sf"/>
</dbReference>
<proteinExistence type="inferred from homology"/>
<dbReference type="EMBL" id="CABHOF010000060">
    <property type="protein sequence ID" value="VUX66452.1"/>
    <property type="molecule type" value="Genomic_DNA"/>
</dbReference>
<dbReference type="Pfam" id="PF02195">
    <property type="entry name" value="ParB_N"/>
    <property type="match status" value="1"/>
</dbReference>
<sequence>MKNRSGEKIKLASIDELLGVVNEESAMEIEISKIHPFKNHPFKVLDDEKMQDLVESVKINGVLTPVLLRMDENEEYEMVSGHRRMHAAQLAGLTMIPAIVRELSDDDAIVAMVDANIQREELLPSEKAFAYKMKLEAMKRQGVRTDLTLSQNETKLRSDEVLSKQVGENLYD</sequence>
<dbReference type="PANTHER" id="PTHR33375">
    <property type="entry name" value="CHROMOSOME-PARTITIONING PROTEIN PARB-RELATED"/>
    <property type="match status" value="1"/>
</dbReference>
<dbReference type="SUPFAM" id="SSF110849">
    <property type="entry name" value="ParB/Sulfiredoxin"/>
    <property type="match status" value="1"/>
</dbReference>
<keyword evidence="4" id="KW-1185">Reference proteome</keyword>
<organism evidence="3 4">
    <name type="scientific">Blautia wexlerae</name>
    <dbReference type="NCBI Taxonomy" id="418240"/>
    <lineage>
        <taxon>Bacteria</taxon>
        <taxon>Bacillati</taxon>
        <taxon>Bacillota</taxon>
        <taxon>Clostridia</taxon>
        <taxon>Lachnospirales</taxon>
        <taxon>Lachnospiraceae</taxon>
        <taxon>Blautia</taxon>
    </lineage>
</organism>
<dbReference type="PANTHER" id="PTHR33375:SF1">
    <property type="entry name" value="CHROMOSOME-PARTITIONING PROTEIN PARB-RELATED"/>
    <property type="match status" value="1"/>
</dbReference>
<comment type="similarity">
    <text evidence="1">Belongs to the ParB family.</text>
</comment>
<dbReference type="AlphaFoldDB" id="A0A564WVR8"/>
<dbReference type="InterPro" id="IPR004437">
    <property type="entry name" value="ParB/RepB/Spo0J"/>
</dbReference>
<protein>
    <submittedName>
        <fullName evidence="3">Chromosome-partitioning protein Spo0J</fullName>
    </submittedName>
</protein>
<dbReference type="Gene3D" id="1.10.10.2830">
    <property type="match status" value="1"/>
</dbReference>
<dbReference type="Proteomes" id="UP000366766">
    <property type="component" value="Unassembled WGS sequence"/>
</dbReference>
<dbReference type="NCBIfam" id="TIGR00180">
    <property type="entry name" value="parB_part"/>
    <property type="match status" value="1"/>
</dbReference>
<name>A0A564WVR8_9FIRM</name>
<dbReference type="SMART" id="SM00470">
    <property type="entry name" value="ParB"/>
    <property type="match status" value="1"/>
</dbReference>
<dbReference type="InterPro" id="IPR003115">
    <property type="entry name" value="ParB_N"/>
</dbReference>
<evidence type="ECO:0000313" key="4">
    <source>
        <dbReference type="Proteomes" id="UP000366766"/>
    </source>
</evidence>
<dbReference type="CDD" id="cd16407">
    <property type="entry name" value="ParB_N_like"/>
    <property type="match status" value="1"/>
</dbReference>
<dbReference type="GO" id="GO:0005694">
    <property type="term" value="C:chromosome"/>
    <property type="evidence" value="ECO:0007669"/>
    <property type="project" value="TreeGrafter"/>
</dbReference>
<dbReference type="GO" id="GO:0003677">
    <property type="term" value="F:DNA binding"/>
    <property type="evidence" value="ECO:0007669"/>
    <property type="project" value="InterPro"/>
</dbReference>
<dbReference type="InterPro" id="IPR050336">
    <property type="entry name" value="Chromosome_partition/occlusion"/>
</dbReference>
<dbReference type="Gene3D" id="3.90.1530.30">
    <property type="match status" value="1"/>
</dbReference>
<feature type="domain" description="ParB-like N-terminal" evidence="2">
    <location>
        <begin position="27"/>
        <end position="117"/>
    </location>
</feature>
<evidence type="ECO:0000313" key="3">
    <source>
        <dbReference type="EMBL" id="VUX66452.1"/>
    </source>
</evidence>
<evidence type="ECO:0000256" key="1">
    <source>
        <dbReference type="ARBA" id="ARBA00006295"/>
    </source>
</evidence>
<accession>A0A564WVR8</accession>
<gene>
    <name evidence="3" type="primary">spo0C_4</name>
    <name evidence="3" type="ORF">BWLFYP14_02826</name>
</gene>
<evidence type="ECO:0000259" key="2">
    <source>
        <dbReference type="SMART" id="SM00470"/>
    </source>
</evidence>
<reference evidence="3 4" key="1">
    <citation type="submission" date="2019-07" db="EMBL/GenBank/DDBJ databases">
        <authorList>
            <person name="Chang H.-W."/>
            <person name="Raman A."/>
            <person name="Venkatesh S."/>
            <person name="Gehrig J."/>
        </authorList>
    </citation>
    <scope>NUCLEOTIDE SEQUENCE [LARGE SCALE GENOMIC DNA]</scope>
    <source>
        <strain evidence="3">Blautia_wexlerae_LFYP_14</strain>
    </source>
</reference>